<dbReference type="OrthoDB" id="6145583at2759"/>
<dbReference type="KEGG" id="cvn:111119952"/>
<name>A0A8B8CKH1_CRAVI</name>
<evidence type="ECO:0000256" key="1">
    <source>
        <dbReference type="SAM" id="MobiDB-lite"/>
    </source>
</evidence>
<dbReference type="AlphaFoldDB" id="A0A8B8CKH1"/>
<reference evidence="3" key="1">
    <citation type="submission" date="2025-08" db="UniProtKB">
        <authorList>
            <consortium name="RefSeq"/>
        </authorList>
    </citation>
    <scope>IDENTIFICATION</scope>
    <source>
        <tissue evidence="3">Whole sample</tissue>
    </source>
</reference>
<evidence type="ECO:0000313" key="2">
    <source>
        <dbReference type="Proteomes" id="UP000694844"/>
    </source>
</evidence>
<accession>A0A8B8CKH1</accession>
<dbReference type="GeneID" id="111119952"/>
<feature type="region of interest" description="Disordered" evidence="1">
    <location>
        <begin position="476"/>
        <end position="533"/>
    </location>
</feature>
<protein>
    <submittedName>
        <fullName evidence="3">NFX1-type zinc finger-containing protein 1-like</fullName>
    </submittedName>
</protein>
<keyword evidence="2" id="KW-1185">Reference proteome</keyword>
<dbReference type="RefSeq" id="XP_022316250.1">
    <property type="nucleotide sequence ID" value="XM_022460542.1"/>
</dbReference>
<organism evidence="2 3">
    <name type="scientific">Crassostrea virginica</name>
    <name type="common">Eastern oyster</name>
    <dbReference type="NCBI Taxonomy" id="6565"/>
    <lineage>
        <taxon>Eukaryota</taxon>
        <taxon>Metazoa</taxon>
        <taxon>Spiralia</taxon>
        <taxon>Lophotrochozoa</taxon>
        <taxon>Mollusca</taxon>
        <taxon>Bivalvia</taxon>
        <taxon>Autobranchia</taxon>
        <taxon>Pteriomorphia</taxon>
        <taxon>Ostreida</taxon>
        <taxon>Ostreoidea</taxon>
        <taxon>Ostreidae</taxon>
        <taxon>Crassostrea</taxon>
    </lineage>
</organism>
<proteinExistence type="predicted"/>
<gene>
    <name evidence="3" type="primary">LOC111119952</name>
</gene>
<feature type="compositionally biased region" description="Acidic residues" evidence="1">
    <location>
        <begin position="516"/>
        <end position="526"/>
    </location>
</feature>
<evidence type="ECO:0000313" key="3">
    <source>
        <dbReference type="RefSeq" id="XP_022316250.1"/>
    </source>
</evidence>
<sequence length="533" mass="61319">MIKVKHQQCGHMVVVKCCDRHDFQCTKKCSKMLKCGHICQGYCHVCSNGRLHVPCEEICDRELVCGHRCSNICSYSCPPCKEVCRRGCVHMQLGSCEHLCREPCESCRELFGWNCDKRCNKKYHCSRECSEICNRPPCDKRCDKSLKCKTNHRCIGLCGEICPNICKRCDKSKVLALLNGTKDIDEALFVELVDCGHIFEKDFMDEYMGLHTRNESSEDKMVLLKSCPKCSTPIRRSGRYKNIIIAMERDLMEVNRKCENFLFFENDLCRFRIKDLIPFCQDSRLFSARKISRMYCIRNKDVKSILEKFLNKAYPRMEEISKTKIRSTVREMKETFGVIVEWILLHSDIYFTEDELEKLLDEVERFLIHADLIIMKNELKSELSSGDMQQIDSQIEKVRCPDGETFCREDLASAQSLIDTILRSTSTPCLDTLDKERRMTLQDVRCGKHGNWFKCKKGHIYLGEVGGTVDVPRCPDCPSSSDDPEASPVDEKNNVGRTLTPAPSEKAKDVRGNEMDLSDDDVDMTADETYIPS</sequence>
<feature type="compositionally biased region" description="Basic and acidic residues" evidence="1">
    <location>
        <begin position="505"/>
        <end position="514"/>
    </location>
</feature>
<dbReference type="Proteomes" id="UP000694844">
    <property type="component" value="Chromosome 2"/>
</dbReference>